<reference evidence="7" key="2">
    <citation type="submission" date="2023-06" db="EMBL/GenBank/DDBJ databases">
        <authorList>
            <consortium name="Lawrence Berkeley National Laboratory"/>
            <person name="Haridas S."/>
            <person name="Hensen N."/>
            <person name="Bonometti L."/>
            <person name="Westerberg I."/>
            <person name="Brannstrom I.O."/>
            <person name="Guillou S."/>
            <person name="Cros-Aarteil S."/>
            <person name="Calhoun S."/>
            <person name="Kuo A."/>
            <person name="Mondo S."/>
            <person name="Pangilinan J."/>
            <person name="Riley R."/>
            <person name="Labutti K."/>
            <person name="Andreopoulos B."/>
            <person name="Lipzen A."/>
            <person name="Chen C."/>
            <person name="Yanf M."/>
            <person name="Daum C."/>
            <person name="Ng V."/>
            <person name="Clum A."/>
            <person name="Steindorff A."/>
            <person name="Ohm R."/>
            <person name="Martin F."/>
            <person name="Silar P."/>
            <person name="Natvig D."/>
            <person name="Lalanne C."/>
            <person name="Gautier V."/>
            <person name="Ament-Velasquez S.L."/>
            <person name="Kruys A."/>
            <person name="Hutchinson M.I."/>
            <person name="Powell A.J."/>
            <person name="Barry K."/>
            <person name="Miller A.N."/>
            <person name="Grigoriev I.V."/>
            <person name="Debuchy R."/>
            <person name="Gladieux P."/>
            <person name="Thoren M.H."/>
            <person name="Johannesson H."/>
        </authorList>
    </citation>
    <scope>NUCLEOTIDE SEQUENCE</scope>
    <source>
        <strain evidence="7">SMH4131-1</strain>
    </source>
</reference>
<comment type="caution">
    <text evidence="7">The sequence shown here is derived from an EMBL/GenBank/DDBJ whole genome shotgun (WGS) entry which is preliminary data.</text>
</comment>
<evidence type="ECO:0000256" key="4">
    <source>
        <dbReference type="ARBA" id="ARBA00022989"/>
    </source>
</evidence>
<accession>A0AAE0MK53</accession>
<evidence type="ECO:0000313" key="7">
    <source>
        <dbReference type="EMBL" id="KAK3335581.1"/>
    </source>
</evidence>
<dbReference type="PANTHER" id="PTHR12668">
    <property type="entry name" value="TRANSMEMBRANE PROTEIN 14, 15"/>
    <property type="match status" value="1"/>
</dbReference>
<evidence type="ECO:0000256" key="5">
    <source>
        <dbReference type="ARBA" id="ARBA00023136"/>
    </source>
</evidence>
<feature type="transmembrane region" description="Helical" evidence="6">
    <location>
        <begin position="12"/>
        <end position="29"/>
    </location>
</feature>
<evidence type="ECO:0000256" key="1">
    <source>
        <dbReference type="ARBA" id="ARBA00004370"/>
    </source>
</evidence>
<keyword evidence="4 6" id="KW-1133">Transmembrane helix</keyword>
<evidence type="ECO:0000256" key="6">
    <source>
        <dbReference type="SAM" id="Phobius"/>
    </source>
</evidence>
<dbReference type="EMBL" id="JAUEPO010000001">
    <property type="protein sequence ID" value="KAK3335581.1"/>
    <property type="molecule type" value="Genomic_DNA"/>
</dbReference>
<keyword evidence="8" id="KW-1185">Reference proteome</keyword>
<protein>
    <submittedName>
        <fullName evidence="7">Transmembrane proteins 14C-domain-containing protein</fullName>
    </submittedName>
</protein>
<dbReference type="Pfam" id="PF03647">
    <property type="entry name" value="Tmemb_14"/>
    <property type="match status" value="1"/>
</dbReference>
<gene>
    <name evidence="7" type="ORF">B0T19DRAFT_395420</name>
</gene>
<evidence type="ECO:0000313" key="8">
    <source>
        <dbReference type="Proteomes" id="UP001286456"/>
    </source>
</evidence>
<comment type="subcellular location">
    <subcellularLocation>
        <location evidence="1">Membrane</location>
    </subcellularLocation>
</comment>
<dbReference type="PANTHER" id="PTHR12668:SF15">
    <property type="entry name" value="UPF0136 DOMAIN PROTEIN (AFU_ORTHOLOGUE AFUA_1G03720)"/>
    <property type="match status" value="1"/>
</dbReference>
<evidence type="ECO:0000256" key="2">
    <source>
        <dbReference type="ARBA" id="ARBA00007590"/>
    </source>
</evidence>
<dbReference type="AlphaFoldDB" id="A0AAE0MK53"/>
<proteinExistence type="inferred from homology"/>
<organism evidence="7 8">
    <name type="scientific">Cercophora scortea</name>
    <dbReference type="NCBI Taxonomy" id="314031"/>
    <lineage>
        <taxon>Eukaryota</taxon>
        <taxon>Fungi</taxon>
        <taxon>Dikarya</taxon>
        <taxon>Ascomycota</taxon>
        <taxon>Pezizomycotina</taxon>
        <taxon>Sordariomycetes</taxon>
        <taxon>Sordariomycetidae</taxon>
        <taxon>Sordariales</taxon>
        <taxon>Lasiosphaeriaceae</taxon>
        <taxon>Cercophora</taxon>
    </lineage>
</organism>
<keyword evidence="5 6" id="KW-0472">Membrane</keyword>
<dbReference type="InterPro" id="IPR044890">
    <property type="entry name" value="TMEM14_sf"/>
</dbReference>
<comment type="similarity">
    <text evidence="2">Belongs to the TMEM14 family.</text>
</comment>
<dbReference type="Gene3D" id="1.10.10.1740">
    <property type="entry name" value="Transmembrane protein 14-like"/>
    <property type="match status" value="1"/>
</dbReference>
<feature type="transmembrane region" description="Helical" evidence="6">
    <location>
        <begin position="87"/>
        <end position="106"/>
    </location>
</feature>
<sequence>MASNGCQGLELPSYILGALTATGGIIGFAKTGSVPSVVAGVGVGILYGLGAYRIQSGEPYGIELSLLASAVLGGSSIPRAIRLRKPVPVALSVLASFGLLTFGNAFRKTL</sequence>
<dbReference type="InterPro" id="IPR005349">
    <property type="entry name" value="TMEM14"/>
</dbReference>
<keyword evidence="3 6" id="KW-0812">Transmembrane</keyword>
<feature type="transmembrane region" description="Helical" evidence="6">
    <location>
        <begin position="35"/>
        <end position="52"/>
    </location>
</feature>
<dbReference type="Proteomes" id="UP001286456">
    <property type="component" value="Unassembled WGS sequence"/>
</dbReference>
<dbReference type="GO" id="GO:0016020">
    <property type="term" value="C:membrane"/>
    <property type="evidence" value="ECO:0007669"/>
    <property type="project" value="UniProtKB-SubCell"/>
</dbReference>
<evidence type="ECO:0000256" key="3">
    <source>
        <dbReference type="ARBA" id="ARBA00022692"/>
    </source>
</evidence>
<name>A0AAE0MK53_9PEZI</name>
<reference evidence="7" key="1">
    <citation type="journal article" date="2023" name="Mol. Phylogenet. Evol.">
        <title>Genome-scale phylogeny and comparative genomics of the fungal order Sordariales.</title>
        <authorList>
            <person name="Hensen N."/>
            <person name="Bonometti L."/>
            <person name="Westerberg I."/>
            <person name="Brannstrom I.O."/>
            <person name="Guillou S."/>
            <person name="Cros-Aarteil S."/>
            <person name="Calhoun S."/>
            <person name="Haridas S."/>
            <person name="Kuo A."/>
            <person name="Mondo S."/>
            <person name="Pangilinan J."/>
            <person name="Riley R."/>
            <person name="LaButti K."/>
            <person name="Andreopoulos B."/>
            <person name="Lipzen A."/>
            <person name="Chen C."/>
            <person name="Yan M."/>
            <person name="Daum C."/>
            <person name="Ng V."/>
            <person name="Clum A."/>
            <person name="Steindorff A."/>
            <person name="Ohm R.A."/>
            <person name="Martin F."/>
            <person name="Silar P."/>
            <person name="Natvig D.O."/>
            <person name="Lalanne C."/>
            <person name="Gautier V."/>
            <person name="Ament-Velasquez S.L."/>
            <person name="Kruys A."/>
            <person name="Hutchinson M.I."/>
            <person name="Powell A.J."/>
            <person name="Barry K."/>
            <person name="Miller A.N."/>
            <person name="Grigoriev I.V."/>
            <person name="Debuchy R."/>
            <person name="Gladieux P."/>
            <person name="Hiltunen Thoren M."/>
            <person name="Johannesson H."/>
        </authorList>
    </citation>
    <scope>NUCLEOTIDE SEQUENCE</scope>
    <source>
        <strain evidence="7">SMH4131-1</strain>
    </source>
</reference>